<organism evidence="1 2">
    <name type="scientific">Neurospora tetraspora</name>
    <dbReference type="NCBI Taxonomy" id="94610"/>
    <lineage>
        <taxon>Eukaryota</taxon>
        <taxon>Fungi</taxon>
        <taxon>Dikarya</taxon>
        <taxon>Ascomycota</taxon>
        <taxon>Pezizomycotina</taxon>
        <taxon>Sordariomycetes</taxon>
        <taxon>Sordariomycetidae</taxon>
        <taxon>Sordariales</taxon>
        <taxon>Sordariaceae</taxon>
        <taxon>Neurospora</taxon>
    </lineage>
</organism>
<sequence length="87" mass="9553">MIHSALSNITPPNEPTELCYLVVLFLALRLVVSSVLCPIVQRPLSCHPLADKDLVSGIFSALSFQTMEEKRHPGAVFLCNSSCWSIP</sequence>
<keyword evidence="2" id="KW-1185">Reference proteome</keyword>
<accession>A0AAE0JEM0</accession>
<dbReference type="RefSeq" id="XP_062681520.1">
    <property type="nucleotide sequence ID" value="XM_062821614.1"/>
</dbReference>
<protein>
    <submittedName>
        <fullName evidence="1">Uncharacterized protein</fullName>
    </submittedName>
</protein>
<dbReference type="EMBL" id="JAUEPP010000004">
    <property type="protein sequence ID" value="KAK3344907.1"/>
    <property type="molecule type" value="Genomic_DNA"/>
</dbReference>
<evidence type="ECO:0000313" key="2">
    <source>
        <dbReference type="Proteomes" id="UP001278500"/>
    </source>
</evidence>
<dbReference type="Proteomes" id="UP001278500">
    <property type="component" value="Unassembled WGS sequence"/>
</dbReference>
<comment type="caution">
    <text evidence="1">The sequence shown here is derived from an EMBL/GenBank/DDBJ whole genome shotgun (WGS) entry which is preliminary data.</text>
</comment>
<proteinExistence type="predicted"/>
<gene>
    <name evidence="1" type="ORF">B0H65DRAFT_189449</name>
</gene>
<dbReference type="AlphaFoldDB" id="A0AAE0JEM0"/>
<name>A0AAE0JEM0_9PEZI</name>
<dbReference type="GeneID" id="87858768"/>
<reference evidence="1" key="1">
    <citation type="journal article" date="2023" name="Mol. Phylogenet. Evol.">
        <title>Genome-scale phylogeny and comparative genomics of the fungal order Sordariales.</title>
        <authorList>
            <person name="Hensen N."/>
            <person name="Bonometti L."/>
            <person name="Westerberg I."/>
            <person name="Brannstrom I.O."/>
            <person name="Guillou S."/>
            <person name="Cros-Aarteil S."/>
            <person name="Calhoun S."/>
            <person name="Haridas S."/>
            <person name="Kuo A."/>
            <person name="Mondo S."/>
            <person name="Pangilinan J."/>
            <person name="Riley R."/>
            <person name="LaButti K."/>
            <person name="Andreopoulos B."/>
            <person name="Lipzen A."/>
            <person name="Chen C."/>
            <person name="Yan M."/>
            <person name="Daum C."/>
            <person name="Ng V."/>
            <person name="Clum A."/>
            <person name="Steindorff A."/>
            <person name="Ohm R.A."/>
            <person name="Martin F."/>
            <person name="Silar P."/>
            <person name="Natvig D.O."/>
            <person name="Lalanne C."/>
            <person name="Gautier V."/>
            <person name="Ament-Velasquez S.L."/>
            <person name="Kruys A."/>
            <person name="Hutchinson M.I."/>
            <person name="Powell A.J."/>
            <person name="Barry K."/>
            <person name="Miller A.N."/>
            <person name="Grigoriev I.V."/>
            <person name="Debuchy R."/>
            <person name="Gladieux P."/>
            <person name="Hiltunen Thoren M."/>
            <person name="Johannesson H."/>
        </authorList>
    </citation>
    <scope>NUCLEOTIDE SEQUENCE</scope>
    <source>
        <strain evidence="1">CBS 560.94</strain>
    </source>
</reference>
<reference evidence="1" key="2">
    <citation type="submission" date="2023-06" db="EMBL/GenBank/DDBJ databases">
        <authorList>
            <consortium name="Lawrence Berkeley National Laboratory"/>
            <person name="Haridas S."/>
            <person name="Hensen N."/>
            <person name="Bonometti L."/>
            <person name="Westerberg I."/>
            <person name="Brannstrom I.O."/>
            <person name="Guillou S."/>
            <person name="Cros-Aarteil S."/>
            <person name="Calhoun S."/>
            <person name="Kuo A."/>
            <person name="Mondo S."/>
            <person name="Pangilinan J."/>
            <person name="Riley R."/>
            <person name="Labutti K."/>
            <person name="Andreopoulos B."/>
            <person name="Lipzen A."/>
            <person name="Chen C."/>
            <person name="Yanf M."/>
            <person name="Daum C."/>
            <person name="Ng V."/>
            <person name="Clum A."/>
            <person name="Steindorff A."/>
            <person name="Ohm R."/>
            <person name="Martin F."/>
            <person name="Silar P."/>
            <person name="Natvig D."/>
            <person name="Lalanne C."/>
            <person name="Gautier V."/>
            <person name="Ament-Velasquez S.L."/>
            <person name="Kruys A."/>
            <person name="Hutchinson M.I."/>
            <person name="Powell A.J."/>
            <person name="Barry K."/>
            <person name="Miller A.N."/>
            <person name="Grigoriev I.V."/>
            <person name="Debuchy R."/>
            <person name="Gladieux P."/>
            <person name="Thoren M.H."/>
            <person name="Johannesson H."/>
        </authorList>
    </citation>
    <scope>NUCLEOTIDE SEQUENCE</scope>
    <source>
        <strain evidence="1">CBS 560.94</strain>
    </source>
</reference>
<evidence type="ECO:0000313" key="1">
    <source>
        <dbReference type="EMBL" id="KAK3344907.1"/>
    </source>
</evidence>